<dbReference type="EMBL" id="LWDP01000042">
    <property type="protein sequence ID" value="ORD93870.1"/>
    <property type="molecule type" value="Genomic_DNA"/>
</dbReference>
<dbReference type="AlphaFoldDB" id="A0A1Y1S613"/>
<dbReference type="GO" id="GO:0003723">
    <property type="term" value="F:RNA binding"/>
    <property type="evidence" value="ECO:0007669"/>
    <property type="project" value="TreeGrafter"/>
</dbReference>
<reference evidence="2 3" key="1">
    <citation type="journal article" date="2017" name="Environ. Microbiol.">
        <title>Decay of the glycolytic pathway and adaptation to intranuclear parasitism within Enterocytozoonidae microsporidia.</title>
        <authorList>
            <person name="Wiredu Boakye D."/>
            <person name="Jaroenlak P."/>
            <person name="Prachumwat A."/>
            <person name="Williams T.A."/>
            <person name="Bateman K.S."/>
            <person name="Itsathitphaisarn O."/>
            <person name="Sritunyalucksana K."/>
            <person name="Paszkiewicz K.H."/>
            <person name="Moore K.A."/>
            <person name="Stentiford G.D."/>
            <person name="Williams B.A."/>
        </authorList>
    </citation>
    <scope>NUCLEOTIDE SEQUENCE [LARGE SCALE GENOMIC DNA]</scope>
    <source>
        <strain evidence="2 3">GB1</strain>
    </source>
</reference>
<evidence type="ECO:0000313" key="2">
    <source>
        <dbReference type="EMBL" id="ORD93870.1"/>
    </source>
</evidence>
<proteinExistence type="predicted"/>
<comment type="caution">
    <text evidence="2">The sequence shown here is derived from an EMBL/GenBank/DDBJ whole genome shotgun (WGS) entry which is preliminary data.</text>
</comment>
<evidence type="ECO:0000256" key="1">
    <source>
        <dbReference type="ARBA" id="ARBA00004123"/>
    </source>
</evidence>
<dbReference type="InterPro" id="IPR010613">
    <property type="entry name" value="PES"/>
</dbReference>
<keyword evidence="3" id="KW-1185">Reference proteome</keyword>
<evidence type="ECO:0000313" key="3">
    <source>
        <dbReference type="Proteomes" id="UP000192639"/>
    </source>
</evidence>
<dbReference type="GO" id="GO:0000463">
    <property type="term" value="P:maturation of LSU-rRNA from tricistronic rRNA transcript (SSU-rRNA, 5.8S rRNA, LSU-rRNA)"/>
    <property type="evidence" value="ECO:0007669"/>
    <property type="project" value="TreeGrafter"/>
</dbReference>
<organism evidence="2 3">
    <name type="scientific">Enterospora canceri</name>
    <dbReference type="NCBI Taxonomy" id="1081671"/>
    <lineage>
        <taxon>Eukaryota</taxon>
        <taxon>Fungi</taxon>
        <taxon>Fungi incertae sedis</taxon>
        <taxon>Microsporidia</taxon>
        <taxon>Enterocytozoonidae</taxon>
        <taxon>Enterospora</taxon>
    </lineage>
</organism>
<gene>
    <name evidence="2" type="primary">PESC</name>
    <name evidence="2" type="ORF">ECANGB1_1429</name>
</gene>
<dbReference type="OrthoDB" id="10264910at2759"/>
<dbReference type="Pfam" id="PF06732">
    <property type="entry name" value="Pescadillo_N"/>
    <property type="match status" value="1"/>
</dbReference>
<dbReference type="Proteomes" id="UP000192639">
    <property type="component" value="Unassembled WGS sequence"/>
</dbReference>
<dbReference type="GO" id="GO:0070545">
    <property type="term" value="C:PeBoW complex"/>
    <property type="evidence" value="ECO:0007669"/>
    <property type="project" value="TreeGrafter"/>
</dbReference>
<sequence length="385" mass="45163">MTKFFKPKKKFISKRKAAIELHIKLHELDKLCVYCSIYPIVAAKRQCLDKADDFYYTIDDIKQIARSDSYSNLKANKRLDSKRKTLEAGGLLERAEQVRNVEMRLIPLIKQKYGSFGESVCDLGNSLRFLYLAQLHMEEDSNVKHCITTVLNDFEQFVIDNNMLQCAFMSKNGIFYQINVEDKMVLWMVPYKIKNREEFSKEHILIPREALKSLIDLEEESEDASDDDSIIECTNERYLRYLEYSVPVLITHVKLVLFKLKMMKVERESNHKLKDCTFCIRNESIREQIEFVVNSMGGIVSETGNIVICEDVSEIEEDKMYIQPQYVFDLLNLEDIEITNYKVGMDLPTHKSPFNSIYDQIDPEMLQTLSNTKRYRLLDKIKKLE</sequence>
<dbReference type="VEuPathDB" id="MicrosporidiaDB:ECANGB1_1429"/>
<comment type="subcellular location">
    <subcellularLocation>
        <location evidence="1">Nucleus</location>
    </subcellularLocation>
</comment>
<dbReference type="PANTHER" id="PTHR12221:SF6">
    <property type="entry name" value="PESCADILLO HOMOLOG"/>
    <property type="match status" value="1"/>
</dbReference>
<protein>
    <submittedName>
        <fullName evidence="2">PESC</fullName>
    </submittedName>
</protein>
<dbReference type="PANTHER" id="PTHR12221">
    <property type="entry name" value="PESCADILLO - RELATED"/>
    <property type="match status" value="1"/>
</dbReference>
<name>A0A1Y1S613_9MICR</name>
<accession>A0A1Y1S613</accession>